<evidence type="ECO:0000313" key="3">
    <source>
        <dbReference type="Proteomes" id="UP000649617"/>
    </source>
</evidence>
<keyword evidence="3" id="KW-1185">Reference proteome</keyword>
<dbReference type="EMBL" id="CAJNIZ010006947">
    <property type="protein sequence ID" value="CAE7253922.1"/>
    <property type="molecule type" value="Genomic_DNA"/>
</dbReference>
<proteinExistence type="predicted"/>
<evidence type="ECO:0000313" key="2">
    <source>
        <dbReference type="EMBL" id="CAE7253922.1"/>
    </source>
</evidence>
<reference evidence="2" key="1">
    <citation type="submission" date="2021-02" db="EMBL/GenBank/DDBJ databases">
        <authorList>
            <person name="Dougan E. K."/>
            <person name="Rhodes N."/>
            <person name="Thang M."/>
            <person name="Chan C."/>
        </authorList>
    </citation>
    <scope>NUCLEOTIDE SEQUENCE</scope>
</reference>
<dbReference type="OrthoDB" id="420653at2759"/>
<feature type="signal peptide" evidence="1">
    <location>
        <begin position="1"/>
        <end position="22"/>
    </location>
</feature>
<accession>A0A812M1U1</accession>
<dbReference type="InterPro" id="IPR029063">
    <property type="entry name" value="SAM-dependent_MTases_sf"/>
</dbReference>
<dbReference type="Proteomes" id="UP000649617">
    <property type="component" value="Unassembled WGS sequence"/>
</dbReference>
<organism evidence="2 3">
    <name type="scientific">Symbiodinium pilosum</name>
    <name type="common">Dinoflagellate</name>
    <dbReference type="NCBI Taxonomy" id="2952"/>
    <lineage>
        <taxon>Eukaryota</taxon>
        <taxon>Sar</taxon>
        <taxon>Alveolata</taxon>
        <taxon>Dinophyceae</taxon>
        <taxon>Suessiales</taxon>
        <taxon>Symbiodiniaceae</taxon>
        <taxon>Symbiodinium</taxon>
    </lineage>
</organism>
<dbReference type="AlphaFoldDB" id="A0A812M1U1"/>
<name>A0A812M1U1_SYMPI</name>
<dbReference type="SUPFAM" id="SSF53335">
    <property type="entry name" value="S-adenosyl-L-methionine-dependent methyltransferases"/>
    <property type="match status" value="2"/>
</dbReference>
<protein>
    <submittedName>
        <fullName evidence="2">ElmMI protein</fullName>
    </submittedName>
</protein>
<gene>
    <name evidence="2" type="primary">elmMI</name>
    <name evidence="2" type="ORF">SPIL2461_LOCUS5018</name>
</gene>
<dbReference type="Gene3D" id="3.40.50.150">
    <property type="entry name" value="Vaccinia Virus protein VP39"/>
    <property type="match status" value="2"/>
</dbReference>
<comment type="caution">
    <text evidence="2">The sequence shown here is derived from an EMBL/GenBank/DDBJ whole genome shotgun (WGS) entry which is preliminary data.</text>
</comment>
<keyword evidence="1" id="KW-0732">Signal</keyword>
<sequence>MASWRFARALVLYVTCTRTAFATGASQGQLSSAPTAGPIDLLLNRAEEASLLQIRDAAKQTRETSEKPGCWATLAKHQELTPDKPLPSFAELEKSSGSDKWWLHHYEVVYERWLAPYRHAKDLTMIEIGAKHGSSLNLWNAYFTNPRLILGLAYGDDADTAELKEDAKVTVHRGDQSKQETMQHLMSLGPWDVIIDDGSHVPRHVIFSLFALWKSIKPGGLYVIEDLETNYWPKGDTIYGYRLDGGIGAEANSSAVTKLEQVSRVLLRHGLGAAGMSVMPGDDALCSVEWGPNLVALRKCTEEQKGHIPTPTKEPLQGLQRWLEEATASNPQNVALPAAAPDNSIPTCTSSEDEIFACKLRELQSPEWTRRLYERDYGRWLSHFRSLPGVKVAELGKQVGLTMRLWDSYFDQPSELLGVQRDGKAPSASFMQFRSPAVSIYTGEDGNMDTLQHILSRGPWDVIVDDGSQPSHRRITCLFGLWRSLKPGGLYILESMGGDAWPSLSRQSAAKSITDTGNATAEEVSLVSKLEQIKQVLMRYEIGNAQMTVMPGDGDLCTMDWGMNIVALRKCTAENIQAGKHYRPEHFDRQLMAHWLSRATSTNPKL</sequence>
<evidence type="ECO:0000256" key="1">
    <source>
        <dbReference type="SAM" id="SignalP"/>
    </source>
</evidence>
<feature type="chain" id="PRO_5032665053" evidence="1">
    <location>
        <begin position="23"/>
        <end position="606"/>
    </location>
</feature>